<dbReference type="InterPro" id="IPR013149">
    <property type="entry name" value="ADH-like_C"/>
</dbReference>
<dbReference type="InterPro" id="IPR047122">
    <property type="entry name" value="Trans-enoyl_RdTase-like"/>
</dbReference>
<evidence type="ECO:0000313" key="7">
    <source>
        <dbReference type="EMBL" id="KAK0385880.1"/>
    </source>
</evidence>
<evidence type="ECO:0000256" key="2">
    <source>
        <dbReference type="ARBA" id="ARBA00011245"/>
    </source>
</evidence>
<name>A0AA39L6L1_SARSR</name>
<dbReference type="SUPFAM" id="SSF51735">
    <property type="entry name" value="NAD(P)-binding Rossmann-fold domains"/>
    <property type="match status" value="1"/>
</dbReference>
<feature type="domain" description="Enoyl reductase (ER)" evidence="6">
    <location>
        <begin position="19"/>
        <end position="360"/>
    </location>
</feature>
<evidence type="ECO:0000256" key="1">
    <source>
        <dbReference type="ARBA" id="ARBA00008072"/>
    </source>
</evidence>
<dbReference type="SMART" id="SM00829">
    <property type="entry name" value="PKS_ER"/>
    <property type="match status" value="1"/>
</dbReference>
<keyword evidence="3" id="KW-0547">Nucleotide-binding</keyword>
<proteinExistence type="inferred from homology"/>
<dbReference type="PANTHER" id="PTHR45348">
    <property type="entry name" value="HYPOTHETICAL OXIDOREDUCTASE (EUROFUNG)"/>
    <property type="match status" value="1"/>
</dbReference>
<accession>A0AA39L6L1</accession>
<organism evidence="7 8">
    <name type="scientific">Sarocladium strictum</name>
    <name type="common">Black bundle disease fungus</name>
    <name type="synonym">Acremonium strictum</name>
    <dbReference type="NCBI Taxonomy" id="5046"/>
    <lineage>
        <taxon>Eukaryota</taxon>
        <taxon>Fungi</taxon>
        <taxon>Dikarya</taxon>
        <taxon>Ascomycota</taxon>
        <taxon>Pezizomycotina</taxon>
        <taxon>Sordariomycetes</taxon>
        <taxon>Hypocreomycetidae</taxon>
        <taxon>Hypocreales</taxon>
        <taxon>Sarocladiaceae</taxon>
        <taxon>Sarocladium</taxon>
    </lineage>
</organism>
<evidence type="ECO:0000256" key="5">
    <source>
        <dbReference type="ARBA" id="ARBA00023002"/>
    </source>
</evidence>
<keyword evidence="5" id="KW-0560">Oxidoreductase</keyword>
<dbReference type="Pfam" id="PF00107">
    <property type="entry name" value="ADH_zinc_N"/>
    <property type="match status" value="1"/>
</dbReference>
<dbReference type="Gene3D" id="3.40.50.720">
    <property type="entry name" value="NAD(P)-binding Rossmann-like Domain"/>
    <property type="match status" value="1"/>
</dbReference>
<dbReference type="CDD" id="cd08249">
    <property type="entry name" value="enoyl_reductase_like"/>
    <property type="match status" value="1"/>
</dbReference>
<keyword evidence="8" id="KW-1185">Reference proteome</keyword>
<evidence type="ECO:0000313" key="8">
    <source>
        <dbReference type="Proteomes" id="UP001175261"/>
    </source>
</evidence>
<dbReference type="EMBL" id="JAPDFR010000006">
    <property type="protein sequence ID" value="KAK0385880.1"/>
    <property type="molecule type" value="Genomic_DNA"/>
</dbReference>
<evidence type="ECO:0000256" key="3">
    <source>
        <dbReference type="ARBA" id="ARBA00022741"/>
    </source>
</evidence>
<reference evidence="7" key="1">
    <citation type="submission" date="2022-10" db="EMBL/GenBank/DDBJ databases">
        <title>Determination and structural analysis of whole genome sequence of Sarocladium strictum F4-1.</title>
        <authorList>
            <person name="Hu L."/>
            <person name="Jiang Y."/>
        </authorList>
    </citation>
    <scope>NUCLEOTIDE SEQUENCE</scope>
    <source>
        <strain evidence="7">F4-1</strain>
    </source>
</reference>
<gene>
    <name evidence="7" type="ORF">NLU13_7057</name>
</gene>
<comment type="caution">
    <text evidence="7">The sequence shown here is derived from an EMBL/GenBank/DDBJ whole genome shotgun (WGS) entry which is preliminary data.</text>
</comment>
<dbReference type="Gene3D" id="3.90.180.10">
    <property type="entry name" value="Medium-chain alcohol dehydrogenases, catalytic domain"/>
    <property type="match status" value="1"/>
</dbReference>
<protein>
    <recommendedName>
        <fullName evidence="6">Enoyl reductase (ER) domain-containing protein</fullName>
    </recommendedName>
</protein>
<dbReference type="PANTHER" id="PTHR45348:SF1">
    <property type="entry name" value="TRANS-ENOYL REDUCTASE STHE"/>
    <property type="match status" value="1"/>
</dbReference>
<dbReference type="InterPro" id="IPR013154">
    <property type="entry name" value="ADH-like_N"/>
</dbReference>
<evidence type="ECO:0000259" key="6">
    <source>
        <dbReference type="SMART" id="SM00829"/>
    </source>
</evidence>
<dbReference type="SUPFAM" id="SSF50129">
    <property type="entry name" value="GroES-like"/>
    <property type="match status" value="1"/>
</dbReference>
<dbReference type="InterPro" id="IPR020843">
    <property type="entry name" value="ER"/>
</dbReference>
<comment type="similarity">
    <text evidence="1">Belongs to the zinc-containing alcohol dehydrogenase family.</text>
</comment>
<dbReference type="InterPro" id="IPR011032">
    <property type="entry name" value="GroES-like_sf"/>
</dbReference>
<sequence length="366" mass="39071">MAIPKVHSAVVQSKGPSISEDQLPLVVTNSKRIPPLPTAHHVLVRVLAVGLNPTDYKMVTHFYMEGNTVGCDFCGLVVDAGPLSGIPVGTKVIGADFPYRPNNPDNGAFAEYAVSDARQTVVLPEHMDELTAAGLGGIGWGTACLAFTDPDALDLRGWPSTPVEKRVPVLVYGGATATGIVAIQILKHSGYDPIAVCSDKSAPAVLGYGAVGTASYTATDCLEKIKSIAGGRPIKYALDCITDPESVSTCFGALSRVGGRYACLEDCPEAWRTRKSVKVKIVMGFESRNVDVDLGHPVYTRKANQTLYDQGVRWTREMQTLLDRGEIRTGKIQVVEGGLDGVIKGLHMLRNGEVNGKKLVVRIADA</sequence>
<dbReference type="GO" id="GO:0000166">
    <property type="term" value="F:nucleotide binding"/>
    <property type="evidence" value="ECO:0007669"/>
    <property type="project" value="UniProtKB-KW"/>
</dbReference>
<keyword evidence="4" id="KW-0521">NADP</keyword>
<dbReference type="Proteomes" id="UP001175261">
    <property type="component" value="Unassembled WGS sequence"/>
</dbReference>
<evidence type="ECO:0000256" key="4">
    <source>
        <dbReference type="ARBA" id="ARBA00022857"/>
    </source>
</evidence>
<comment type="subunit">
    <text evidence="2">Monomer.</text>
</comment>
<dbReference type="AlphaFoldDB" id="A0AA39L6L1"/>
<dbReference type="GO" id="GO:0016651">
    <property type="term" value="F:oxidoreductase activity, acting on NAD(P)H"/>
    <property type="evidence" value="ECO:0007669"/>
    <property type="project" value="InterPro"/>
</dbReference>
<dbReference type="InterPro" id="IPR036291">
    <property type="entry name" value="NAD(P)-bd_dom_sf"/>
</dbReference>
<dbReference type="Pfam" id="PF08240">
    <property type="entry name" value="ADH_N"/>
    <property type="match status" value="1"/>
</dbReference>